<evidence type="ECO:0000313" key="10">
    <source>
        <dbReference type="Proteomes" id="UP000198639"/>
    </source>
</evidence>
<dbReference type="AlphaFoldDB" id="A0A1I1KL28"/>
<feature type="transmembrane region" description="Helical" evidence="8">
    <location>
        <begin position="82"/>
        <end position="99"/>
    </location>
</feature>
<gene>
    <name evidence="9" type="ORF">SAMN05216204_10835</name>
</gene>
<feature type="transmembrane region" description="Helical" evidence="8">
    <location>
        <begin position="42"/>
        <end position="70"/>
    </location>
</feature>
<evidence type="ECO:0000256" key="8">
    <source>
        <dbReference type="SAM" id="Phobius"/>
    </source>
</evidence>
<accession>A0A1I1KL28</accession>
<comment type="subcellular location">
    <subcellularLocation>
        <location evidence="1">Cell membrane</location>
        <topology evidence="1">Multi-pass membrane protein</topology>
    </subcellularLocation>
</comment>
<evidence type="ECO:0000256" key="6">
    <source>
        <dbReference type="ARBA" id="ARBA00022989"/>
    </source>
</evidence>
<keyword evidence="6 8" id="KW-1133">Transmembrane helix</keyword>
<dbReference type="PIRSF" id="PIRSF018472">
    <property type="entry name" value="MreD_proteobac"/>
    <property type="match status" value="1"/>
</dbReference>
<dbReference type="PANTHER" id="PTHR37484">
    <property type="entry name" value="ROD SHAPE-DETERMINING PROTEIN MRED"/>
    <property type="match status" value="1"/>
</dbReference>
<reference evidence="10" key="1">
    <citation type="submission" date="2016-10" db="EMBL/GenBank/DDBJ databases">
        <authorList>
            <person name="Varghese N."/>
            <person name="Submissions S."/>
        </authorList>
    </citation>
    <scope>NUCLEOTIDE SEQUENCE [LARGE SCALE GENOMIC DNA]</scope>
    <source>
        <strain evidence="10">CGMCC 1.12041</strain>
    </source>
</reference>
<dbReference type="Proteomes" id="UP000198639">
    <property type="component" value="Unassembled WGS sequence"/>
</dbReference>
<keyword evidence="10" id="KW-1185">Reference proteome</keyword>
<evidence type="ECO:0000256" key="5">
    <source>
        <dbReference type="ARBA" id="ARBA00022960"/>
    </source>
</evidence>
<dbReference type="GO" id="GO:0005886">
    <property type="term" value="C:plasma membrane"/>
    <property type="evidence" value="ECO:0007669"/>
    <property type="project" value="UniProtKB-SubCell"/>
</dbReference>
<dbReference type="STRING" id="1164594.SAMN05216204_10835"/>
<evidence type="ECO:0000313" key="9">
    <source>
        <dbReference type="EMBL" id="SFC61499.1"/>
    </source>
</evidence>
<keyword evidence="4 8" id="KW-0812">Transmembrane</keyword>
<dbReference type="Pfam" id="PF04093">
    <property type="entry name" value="MreD"/>
    <property type="match status" value="1"/>
</dbReference>
<dbReference type="InterPro" id="IPR026034">
    <property type="entry name" value="MreD_proteobac"/>
</dbReference>
<comment type="similarity">
    <text evidence="2">Belongs to the MreD family.</text>
</comment>
<evidence type="ECO:0000256" key="7">
    <source>
        <dbReference type="ARBA" id="ARBA00023136"/>
    </source>
</evidence>
<dbReference type="InterPro" id="IPR007227">
    <property type="entry name" value="Cell_shape_determining_MreD"/>
</dbReference>
<keyword evidence="3" id="KW-1003">Cell membrane</keyword>
<evidence type="ECO:0000256" key="2">
    <source>
        <dbReference type="ARBA" id="ARBA00007776"/>
    </source>
</evidence>
<dbReference type="NCBIfam" id="TIGR03426">
    <property type="entry name" value="shape_MreD"/>
    <property type="match status" value="1"/>
</dbReference>
<evidence type="ECO:0000256" key="1">
    <source>
        <dbReference type="ARBA" id="ARBA00004651"/>
    </source>
</evidence>
<protein>
    <submittedName>
        <fullName evidence="9">Rod shape-determining protein MreD</fullName>
    </submittedName>
</protein>
<feature type="transmembrane region" description="Helical" evidence="8">
    <location>
        <begin position="111"/>
        <end position="129"/>
    </location>
</feature>
<name>A0A1I1KL28_9BURK</name>
<organism evidence="9 10">
    <name type="scientific">Massilia yuzhufengensis</name>
    <dbReference type="NCBI Taxonomy" id="1164594"/>
    <lineage>
        <taxon>Bacteria</taxon>
        <taxon>Pseudomonadati</taxon>
        <taxon>Pseudomonadota</taxon>
        <taxon>Betaproteobacteria</taxon>
        <taxon>Burkholderiales</taxon>
        <taxon>Oxalobacteraceae</taxon>
        <taxon>Telluria group</taxon>
        <taxon>Massilia</taxon>
    </lineage>
</organism>
<keyword evidence="7 8" id="KW-0472">Membrane</keyword>
<proteinExistence type="inferred from homology"/>
<dbReference type="PANTHER" id="PTHR37484:SF1">
    <property type="entry name" value="ROD SHAPE-DETERMINING PROTEIN MRED"/>
    <property type="match status" value="1"/>
</dbReference>
<evidence type="ECO:0000256" key="4">
    <source>
        <dbReference type="ARBA" id="ARBA00022692"/>
    </source>
</evidence>
<feature type="transmembrane region" description="Helical" evidence="8">
    <location>
        <begin position="135"/>
        <end position="157"/>
    </location>
</feature>
<keyword evidence="5" id="KW-0133">Cell shape</keyword>
<dbReference type="GO" id="GO:0008360">
    <property type="term" value="P:regulation of cell shape"/>
    <property type="evidence" value="ECO:0007669"/>
    <property type="project" value="UniProtKB-KW"/>
</dbReference>
<feature type="transmembrane region" description="Helical" evidence="8">
    <location>
        <begin position="6"/>
        <end position="30"/>
    </location>
</feature>
<dbReference type="OrthoDB" id="5297408at2"/>
<evidence type="ECO:0000256" key="3">
    <source>
        <dbReference type="ARBA" id="ARBA00022475"/>
    </source>
</evidence>
<dbReference type="RefSeq" id="WP_091874038.1">
    <property type="nucleotide sequence ID" value="NZ_FOLD01000008.1"/>
</dbReference>
<sequence>MPGNRPHYILLPVSPLFITFSLVCAFMLNLMPMGRWVGSPDFVALVLVFWGIHQPRKVGIGVAFVMGLLMDVHDASLLGENALAYTLLSYLAIMIHRRVLWFTRMTQAIHVFPLLLLAQAVQAFVHFTASGRFPGLLHFAESVVAVALWPVITWLLLAPQRRAVDRDHTRPI</sequence>
<dbReference type="EMBL" id="FOLD01000008">
    <property type="protein sequence ID" value="SFC61499.1"/>
    <property type="molecule type" value="Genomic_DNA"/>
</dbReference>